<dbReference type="Proteomes" id="UP000005365">
    <property type="component" value="Unassembled WGS sequence"/>
</dbReference>
<feature type="compositionally biased region" description="Acidic residues" evidence="1">
    <location>
        <begin position="51"/>
        <end position="71"/>
    </location>
</feature>
<reference evidence="2" key="1">
    <citation type="submission" date="2009-07" db="EMBL/GenBank/DDBJ databases">
        <authorList>
            <person name="Weinstock G."/>
            <person name="Sodergren E."/>
            <person name="Clifton S."/>
            <person name="Fulton L."/>
            <person name="Fulton B."/>
            <person name="Courtney L."/>
            <person name="Fronick C."/>
            <person name="Harrison M."/>
            <person name="Strong C."/>
            <person name="Farmer C."/>
            <person name="Delahaunty K."/>
            <person name="Markovic C."/>
            <person name="Hall O."/>
            <person name="Minx P."/>
            <person name="Tomlinson C."/>
            <person name="Mitreva M."/>
            <person name="Nelson J."/>
            <person name="Hou S."/>
            <person name="Wollam A."/>
            <person name="Pepin K.H."/>
            <person name="Johnson M."/>
            <person name="Bhonagiri V."/>
            <person name="Nash W.E."/>
            <person name="Warren W."/>
            <person name="Chinwalla A."/>
            <person name="Mardis E.R."/>
            <person name="Wilson R.K."/>
        </authorList>
    </citation>
    <scope>NUCLEOTIDE SEQUENCE [LARGE SCALE GENOMIC DNA]</scope>
    <source>
        <strain evidence="2">ATCC 29256</strain>
    </source>
</reference>
<feature type="region of interest" description="Disordered" evidence="1">
    <location>
        <begin position="41"/>
        <end position="122"/>
    </location>
</feature>
<proteinExistence type="predicted"/>
<comment type="caution">
    <text evidence="2">The sequence shown here is derived from an EMBL/GenBank/DDBJ whole genome shotgun (WGS) entry which is preliminary data.</text>
</comment>
<sequence length="187" mass="19866">MLFSLLFNRLFGLNRRNREKQDQRVGFNLLPETFAQIADTADFRAARAQGDEEGEGEADDEVDQTDGEDAANAEHECTKADVAADGGIAEVGGGEGDMADVQRQAEEVSEVAGHAQEHTEDEVADQRAVVFVNVGGEDAAGFGAHDFAQQGVEGQALAQVEVVGAVVEETCDDTRTEQPQACNSGIP</sequence>
<accession>C6MAU7</accession>
<keyword evidence="3" id="KW-1185">Reference proteome</keyword>
<dbReference type="AlphaFoldDB" id="C6MAU7"/>
<evidence type="ECO:0000256" key="1">
    <source>
        <dbReference type="SAM" id="MobiDB-lite"/>
    </source>
</evidence>
<name>C6MAU7_NEISI</name>
<evidence type="ECO:0000313" key="2">
    <source>
        <dbReference type="EMBL" id="EET42570.1"/>
    </source>
</evidence>
<gene>
    <name evidence="2" type="ORF">NEISICOT_03679</name>
</gene>
<dbReference type="EMBL" id="ACKO02000047">
    <property type="protein sequence ID" value="EET42570.1"/>
    <property type="molecule type" value="Genomic_DNA"/>
</dbReference>
<protein>
    <submittedName>
        <fullName evidence="2">Uncharacterized protein</fullName>
    </submittedName>
</protein>
<organism evidence="2 3">
    <name type="scientific">Neisseria sicca ATCC 29256</name>
    <dbReference type="NCBI Taxonomy" id="547045"/>
    <lineage>
        <taxon>Bacteria</taxon>
        <taxon>Pseudomonadati</taxon>
        <taxon>Pseudomonadota</taxon>
        <taxon>Betaproteobacteria</taxon>
        <taxon>Neisseriales</taxon>
        <taxon>Neisseriaceae</taxon>
        <taxon>Neisseria</taxon>
    </lineage>
</organism>
<evidence type="ECO:0000313" key="3">
    <source>
        <dbReference type="Proteomes" id="UP000005365"/>
    </source>
</evidence>